<name>A0A0H3D7B8_AMYMU</name>
<dbReference type="eggNOG" id="ENOG5032RQW">
    <property type="taxonomic scope" value="Bacteria"/>
</dbReference>
<reference evidence="3 4" key="1">
    <citation type="journal article" date="2010" name="Cell Res.">
        <title>Complete genome sequence of the rifamycin SV-producing Amycolatopsis mediterranei U32 revealed its genetic characteristics in phylogeny and metabolism.</title>
        <authorList>
            <person name="Zhao W."/>
            <person name="Zhong Y."/>
            <person name="Yuan H."/>
            <person name="Wang J."/>
            <person name="Zheng H."/>
            <person name="Wang Y."/>
            <person name="Cen X."/>
            <person name="Xu F."/>
            <person name="Bai J."/>
            <person name="Han X."/>
            <person name="Lu G."/>
            <person name="Zhu Y."/>
            <person name="Shao Z."/>
            <person name="Yan H."/>
            <person name="Li C."/>
            <person name="Peng N."/>
            <person name="Zhang Z."/>
            <person name="Zhang Y."/>
            <person name="Lin W."/>
            <person name="Fan Y."/>
            <person name="Qin Z."/>
            <person name="Hu Y."/>
            <person name="Zhu B."/>
            <person name="Wang S."/>
            <person name="Ding X."/>
            <person name="Zhao G.P."/>
        </authorList>
    </citation>
    <scope>NUCLEOTIDE SEQUENCE [LARGE SCALE GENOMIC DNA]</scope>
    <source>
        <strain evidence="4">U-32</strain>
    </source>
</reference>
<dbReference type="EMBL" id="CP002000">
    <property type="protein sequence ID" value="ADJ46845.1"/>
    <property type="molecule type" value="Genomic_DNA"/>
</dbReference>
<dbReference type="AlphaFoldDB" id="A0A0H3D7B8"/>
<feature type="region of interest" description="Disordered" evidence="1">
    <location>
        <begin position="24"/>
        <end position="46"/>
    </location>
</feature>
<dbReference type="OrthoDB" id="3699565at2"/>
<evidence type="ECO:0000313" key="4">
    <source>
        <dbReference type="Proteomes" id="UP000000328"/>
    </source>
</evidence>
<dbReference type="PROSITE" id="PS51257">
    <property type="entry name" value="PROKAR_LIPOPROTEIN"/>
    <property type="match status" value="1"/>
</dbReference>
<sequence>MIRLIVVSLLAAAAVVAAGCGRPPAPAGPPSAAPSHLPSDTPSKAASMVCADEAQHEISLSLQLELARPVTPTWSDHLYSCRYPYPVGTMTLSVKELAGTAAAASYFTALRSHVTRPVTVPGLGQEAYREPDGSLVVHKDFMVLRIDVGGLPGRFGQPPLSRSEAARRVGADIMACWTGH</sequence>
<evidence type="ECO:0000256" key="2">
    <source>
        <dbReference type="SAM" id="SignalP"/>
    </source>
</evidence>
<keyword evidence="2" id="KW-0732">Signal</keyword>
<dbReference type="RefSeq" id="WP_013226906.1">
    <property type="nucleotide sequence ID" value="NC_014318.1"/>
</dbReference>
<dbReference type="Proteomes" id="UP000000328">
    <property type="component" value="Chromosome"/>
</dbReference>
<accession>A0A0H3D7B8</accession>
<evidence type="ECO:0000256" key="1">
    <source>
        <dbReference type="SAM" id="MobiDB-lite"/>
    </source>
</evidence>
<dbReference type="HOGENOM" id="CLU_118476_0_0_11"/>
<feature type="signal peptide" evidence="2">
    <location>
        <begin position="1"/>
        <end position="27"/>
    </location>
</feature>
<dbReference type="KEGG" id="amd:AMED_5080"/>
<evidence type="ECO:0000313" key="3">
    <source>
        <dbReference type="EMBL" id="ADJ46845.1"/>
    </source>
</evidence>
<proteinExistence type="predicted"/>
<protein>
    <recommendedName>
        <fullName evidence="5">Lipoprotein</fullName>
    </recommendedName>
</protein>
<organism evidence="3 4">
    <name type="scientific">Amycolatopsis mediterranei (strain U-32)</name>
    <dbReference type="NCBI Taxonomy" id="749927"/>
    <lineage>
        <taxon>Bacteria</taxon>
        <taxon>Bacillati</taxon>
        <taxon>Actinomycetota</taxon>
        <taxon>Actinomycetes</taxon>
        <taxon>Pseudonocardiales</taxon>
        <taxon>Pseudonocardiaceae</taxon>
        <taxon>Amycolatopsis</taxon>
    </lineage>
</organism>
<dbReference type="GeneID" id="92872789"/>
<gene>
    <name evidence="3" type="ordered locus">AMED_5080</name>
</gene>
<feature type="chain" id="PRO_5002607029" description="Lipoprotein" evidence="2">
    <location>
        <begin position="28"/>
        <end position="180"/>
    </location>
</feature>
<evidence type="ECO:0008006" key="5">
    <source>
        <dbReference type="Google" id="ProtNLM"/>
    </source>
</evidence>
<dbReference type="PATRIC" id="fig|749927.5.peg.5255"/>